<evidence type="ECO:0000256" key="6">
    <source>
        <dbReference type="RuleBase" id="RU369037"/>
    </source>
</evidence>
<dbReference type="PANTHER" id="PTHR34820:SF4">
    <property type="entry name" value="INNER MEMBRANE PROTEIN YEBZ"/>
    <property type="match status" value="1"/>
</dbReference>
<dbReference type="RefSeq" id="WP_223579178.1">
    <property type="nucleotide sequence ID" value="NZ_BAABFU010000003.1"/>
</dbReference>
<keyword evidence="2 6" id="KW-1003">Cell membrane</keyword>
<feature type="transmembrane region" description="Helical" evidence="6">
    <location>
        <begin position="92"/>
        <end position="110"/>
    </location>
</feature>
<dbReference type="PANTHER" id="PTHR34820">
    <property type="entry name" value="INNER MEMBRANE PROTEIN YEBZ"/>
    <property type="match status" value="1"/>
</dbReference>
<keyword evidence="9" id="KW-1185">Reference proteome</keyword>
<evidence type="ECO:0000256" key="2">
    <source>
        <dbReference type="ARBA" id="ARBA00022475"/>
    </source>
</evidence>
<evidence type="ECO:0000313" key="8">
    <source>
        <dbReference type="EMBL" id="GAA4353252.1"/>
    </source>
</evidence>
<keyword evidence="3 6" id="KW-0812">Transmembrane</keyword>
<name>A0ABP8I866_9GAMM</name>
<feature type="transmembrane region" description="Helical" evidence="6">
    <location>
        <begin position="117"/>
        <end position="137"/>
    </location>
</feature>
<protein>
    <recommendedName>
        <fullName evidence="6">Copper resistance protein D</fullName>
    </recommendedName>
</protein>
<organism evidence="8 9">
    <name type="scientific">Kangiella taiwanensis</name>
    <dbReference type="NCBI Taxonomy" id="1079179"/>
    <lineage>
        <taxon>Bacteria</taxon>
        <taxon>Pseudomonadati</taxon>
        <taxon>Pseudomonadota</taxon>
        <taxon>Gammaproteobacteria</taxon>
        <taxon>Kangiellales</taxon>
        <taxon>Kangiellaceae</taxon>
        <taxon>Kangiella</taxon>
    </lineage>
</organism>
<comment type="caution">
    <text evidence="8">The sequence shown here is derived from an EMBL/GenBank/DDBJ whole genome shotgun (WGS) entry which is preliminary data.</text>
</comment>
<evidence type="ECO:0000256" key="4">
    <source>
        <dbReference type="ARBA" id="ARBA00022989"/>
    </source>
</evidence>
<dbReference type="InterPro" id="IPR032694">
    <property type="entry name" value="CopC/D"/>
</dbReference>
<feature type="transmembrane region" description="Helical" evidence="6">
    <location>
        <begin position="272"/>
        <end position="290"/>
    </location>
</feature>
<feature type="transmembrane region" description="Helical" evidence="6">
    <location>
        <begin position="193"/>
        <end position="213"/>
    </location>
</feature>
<reference evidence="9" key="1">
    <citation type="journal article" date="2019" name="Int. J. Syst. Evol. Microbiol.">
        <title>The Global Catalogue of Microorganisms (GCM) 10K type strain sequencing project: providing services to taxonomists for standard genome sequencing and annotation.</title>
        <authorList>
            <consortium name="The Broad Institute Genomics Platform"/>
            <consortium name="The Broad Institute Genome Sequencing Center for Infectious Disease"/>
            <person name="Wu L."/>
            <person name="Ma J."/>
        </authorList>
    </citation>
    <scope>NUCLEOTIDE SEQUENCE [LARGE SCALE GENOMIC DNA]</scope>
    <source>
        <strain evidence="9">JCM 17727</strain>
    </source>
</reference>
<feature type="transmembrane region" description="Helical" evidence="6">
    <location>
        <begin position="225"/>
        <end position="244"/>
    </location>
</feature>
<evidence type="ECO:0000256" key="1">
    <source>
        <dbReference type="ARBA" id="ARBA00004651"/>
    </source>
</evidence>
<comment type="similarity">
    <text evidence="6">Belongs to the CopD family.</text>
</comment>
<keyword evidence="5 6" id="KW-0472">Membrane</keyword>
<evidence type="ECO:0000259" key="7">
    <source>
        <dbReference type="Pfam" id="PF05425"/>
    </source>
</evidence>
<dbReference type="EMBL" id="BAABFU010000003">
    <property type="protein sequence ID" value="GAA4353252.1"/>
    <property type="molecule type" value="Genomic_DNA"/>
</dbReference>
<comment type="function">
    <text evidence="6">Involved in copper resistance.</text>
</comment>
<keyword evidence="6" id="KW-0997">Cell inner membrane</keyword>
<dbReference type="Proteomes" id="UP001501294">
    <property type="component" value="Unassembled WGS sequence"/>
</dbReference>
<proteinExistence type="inferred from homology"/>
<keyword evidence="4 6" id="KW-1133">Transmembrane helix</keyword>
<feature type="domain" description="Copper resistance protein D" evidence="7">
    <location>
        <begin position="186"/>
        <end position="284"/>
    </location>
</feature>
<feature type="transmembrane region" description="Helical" evidence="6">
    <location>
        <begin position="15"/>
        <end position="34"/>
    </location>
</feature>
<feature type="transmembrane region" description="Helical" evidence="6">
    <location>
        <begin position="149"/>
        <end position="172"/>
    </location>
</feature>
<evidence type="ECO:0000313" key="9">
    <source>
        <dbReference type="Proteomes" id="UP001501294"/>
    </source>
</evidence>
<dbReference type="Pfam" id="PF05425">
    <property type="entry name" value="CopD"/>
    <property type="match status" value="1"/>
</dbReference>
<gene>
    <name evidence="8" type="ORF">GCM10023150_21690</name>
</gene>
<comment type="subcellular location">
    <subcellularLocation>
        <location evidence="6">Cell inner membrane</location>
        <topology evidence="6">Multi-pass membrane protein</topology>
    </subcellularLocation>
    <subcellularLocation>
        <location evidence="1">Cell membrane</location>
        <topology evidence="1">Multi-pass membrane protein</topology>
    </subcellularLocation>
</comment>
<feature type="transmembrane region" description="Helical" evidence="6">
    <location>
        <begin position="46"/>
        <end position="72"/>
    </location>
</feature>
<sequence length="292" mass="32307">MTLDMWALVSTLFKFGSYVGVSVALGTLLFVFLYRPALKRQIKFISVMSLVGAVSTVGYFLLQVGAFSQSGLLGMFDVDILKLLYATGNGDLLIFRAFGLVYFAAVWSVLNKILLRSHWSVTTSLLMPAIMSVLWSFSTVGHISDLAWYWQGTLILHIFVALAWIGSLQPLYKLVEGVDTKQVNYTLHQYSKIGTGIVILLLAAGLSLTYKLIILDNNQDSIEYLIALLSKVTLVVIMFGLAAYHKFNLAEKLKKGEVDKNKVALSIKRENIIGYSVLLITAILTTVVGINH</sequence>
<evidence type="ECO:0000256" key="3">
    <source>
        <dbReference type="ARBA" id="ARBA00022692"/>
    </source>
</evidence>
<dbReference type="InterPro" id="IPR008457">
    <property type="entry name" value="Cu-R_CopD_dom"/>
</dbReference>
<accession>A0ABP8I866</accession>
<keyword evidence="6" id="KW-0186">Copper</keyword>
<evidence type="ECO:0000256" key="5">
    <source>
        <dbReference type="ARBA" id="ARBA00023136"/>
    </source>
</evidence>